<dbReference type="PANTHER" id="PTHR35046:SF9">
    <property type="entry name" value="RNA-DIRECTED DNA POLYMERASE"/>
    <property type="match status" value="1"/>
</dbReference>
<comment type="caution">
    <text evidence="3">The sequence shown here is derived from an EMBL/GenBank/DDBJ whole genome shotgun (WGS) entry which is preliminary data.</text>
</comment>
<organism evidence="3 4">
    <name type="scientific">Mucuna pruriens</name>
    <name type="common">Velvet bean</name>
    <name type="synonym">Dolichos pruriens</name>
    <dbReference type="NCBI Taxonomy" id="157652"/>
    <lineage>
        <taxon>Eukaryota</taxon>
        <taxon>Viridiplantae</taxon>
        <taxon>Streptophyta</taxon>
        <taxon>Embryophyta</taxon>
        <taxon>Tracheophyta</taxon>
        <taxon>Spermatophyta</taxon>
        <taxon>Magnoliopsida</taxon>
        <taxon>eudicotyledons</taxon>
        <taxon>Gunneridae</taxon>
        <taxon>Pentapetalae</taxon>
        <taxon>rosids</taxon>
        <taxon>fabids</taxon>
        <taxon>Fabales</taxon>
        <taxon>Fabaceae</taxon>
        <taxon>Papilionoideae</taxon>
        <taxon>50 kb inversion clade</taxon>
        <taxon>NPAAA clade</taxon>
        <taxon>indigoferoid/millettioid clade</taxon>
        <taxon>Phaseoleae</taxon>
        <taxon>Mucuna</taxon>
    </lineage>
</organism>
<proteinExistence type="predicted"/>
<feature type="compositionally biased region" description="Basic and acidic residues" evidence="1">
    <location>
        <begin position="204"/>
        <end position="213"/>
    </location>
</feature>
<evidence type="ECO:0000256" key="1">
    <source>
        <dbReference type="SAM" id="MobiDB-lite"/>
    </source>
</evidence>
<dbReference type="EMBL" id="QJKJ01000512">
    <property type="protein sequence ID" value="RDY12204.1"/>
    <property type="molecule type" value="Genomic_DNA"/>
</dbReference>
<evidence type="ECO:0000259" key="2">
    <source>
        <dbReference type="Pfam" id="PF24626"/>
    </source>
</evidence>
<accession>A0A371IB68</accession>
<dbReference type="AlphaFoldDB" id="A0A371IB68"/>
<protein>
    <recommendedName>
        <fullName evidence="2">Tf2-1-like SH3-like domain-containing protein</fullName>
    </recommendedName>
</protein>
<feature type="domain" description="Tf2-1-like SH3-like" evidence="2">
    <location>
        <begin position="59"/>
        <end position="106"/>
    </location>
</feature>
<feature type="non-terminal residue" evidence="3">
    <location>
        <position position="1"/>
    </location>
</feature>
<dbReference type="InterPro" id="IPR056924">
    <property type="entry name" value="SH3_Tf2-1"/>
</dbReference>
<name>A0A371IB68_MUCPR</name>
<sequence>MLVILVPQKDNYLLTPYNFHLSCKCSLFVENKVSTELSFKSLFVQRLHNRTRLHMEKEGDLVWVHLRKERFPHFRKSKLLLRGDDPFKIIKKINDDAYKVKMPREFGEDDAYSESHNQEDEVEEATPALEGFMTKGRLQKKPRGSASKGLSMLHDQEEAPERHISKNQVLSGSFTQSIVHINLHSSYDNRQRNTNTGPSFGDSIFHDDRYGRR</sequence>
<feature type="compositionally biased region" description="Polar residues" evidence="1">
    <location>
        <begin position="188"/>
        <end position="198"/>
    </location>
</feature>
<dbReference type="PANTHER" id="PTHR35046">
    <property type="entry name" value="ZINC KNUCKLE (CCHC-TYPE) FAMILY PROTEIN"/>
    <property type="match status" value="1"/>
</dbReference>
<feature type="region of interest" description="Disordered" evidence="1">
    <location>
        <begin position="136"/>
        <end position="162"/>
    </location>
</feature>
<keyword evidence="4" id="KW-1185">Reference proteome</keyword>
<reference evidence="3" key="1">
    <citation type="submission" date="2018-05" db="EMBL/GenBank/DDBJ databases">
        <title>Draft genome of Mucuna pruriens seed.</title>
        <authorList>
            <person name="Nnadi N.E."/>
            <person name="Vos R."/>
            <person name="Hasami M.H."/>
            <person name="Devisetty U.K."/>
            <person name="Aguiy J.C."/>
        </authorList>
    </citation>
    <scope>NUCLEOTIDE SEQUENCE [LARGE SCALE GENOMIC DNA]</scope>
    <source>
        <strain evidence="3">JCA_2017</strain>
    </source>
</reference>
<dbReference type="Proteomes" id="UP000257109">
    <property type="component" value="Unassembled WGS sequence"/>
</dbReference>
<dbReference type="Pfam" id="PF24626">
    <property type="entry name" value="SH3_Tf2-1"/>
    <property type="match status" value="1"/>
</dbReference>
<gene>
    <name evidence="3" type="ORF">CR513_03037</name>
</gene>
<evidence type="ECO:0000313" key="3">
    <source>
        <dbReference type="EMBL" id="RDY12204.1"/>
    </source>
</evidence>
<feature type="region of interest" description="Disordered" evidence="1">
    <location>
        <begin position="188"/>
        <end position="213"/>
    </location>
</feature>
<evidence type="ECO:0000313" key="4">
    <source>
        <dbReference type="Proteomes" id="UP000257109"/>
    </source>
</evidence>
<dbReference type="OrthoDB" id="909585at2759"/>